<organism evidence="1 2">
    <name type="scientific">Gloeobacter morelensis MG652769</name>
    <dbReference type="NCBI Taxonomy" id="2781736"/>
    <lineage>
        <taxon>Bacteria</taxon>
        <taxon>Bacillati</taxon>
        <taxon>Cyanobacteriota</taxon>
        <taxon>Cyanophyceae</taxon>
        <taxon>Gloeobacterales</taxon>
        <taxon>Gloeobacteraceae</taxon>
        <taxon>Gloeobacter</taxon>
        <taxon>Gloeobacter morelensis</taxon>
    </lineage>
</organism>
<proteinExistence type="predicted"/>
<reference evidence="1 2" key="1">
    <citation type="journal article" date="2021" name="Genome Biol. Evol.">
        <title>Complete Genome Sequencing of a Novel Gloeobacter Species from a Waterfall Cave in Mexico.</title>
        <authorList>
            <person name="Saw J.H."/>
            <person name="Cardona T."/>
            <person name="Montejano G."/>
        </authorList>
    </citation>
    <scope>NUCLEOTIDE SEQUENCE [LARGE SCALE GENOMIC DNA]</scope>
    <source>
        <strain evidence="1">MG652769</strain>
    </source>
</reference>
<dbReference type="RefSeq" id="WP_230842470.1">
    <property type="nucleotide sequence ID" value="NZ_CP063845.1"/>
</dbReference>
<protein>
    <submittedName>
        <fullName evidence="1">Uncharacterized protein</fullName>
    </submittedName>
</protein>
<accession>A0ABY3PNQ0</accession>
<name>A0ABY3PNQ0_9CYAN</name>
<sequence>MPHDQDTANLILFIQSEIYLYRSTGEAQHLDNCLQELRDAVDYLEVRPWYEELLYSLRDQIGRLEEWN</sequence>
<dbReference type="EMBL" id="CP063845">
    <property type="protein sequence ID" value="UFP95245.1"/>
    <property type="molecule type" value="Genomic_DNA"/>
</dbReference>
<evidence type="ECO:0000313" key="2">
    <source>
        <dbReference type="Proteomes" id="UP001054846"/>
    </source>
</evidence>
<dbReference type="Proteomes" id="UP001054846">
    <property type="component" value="Chromosome"/>
</dbReference>
<evidence type="ECO:0000313" key="1">
    <source>
        <dbReference type="EMBL" id="UFP95245.1"/>
    </source>
</evidence>
<gene>
    <name evidence="1" type="ORF">ISF26_03055</name>
</gene>
<keyword evidence="2" id="KW-1185">Reference proteome</keyword>